<feature type="transmembrane region" description="Helical" evidence="1">
    <location>
        <begin position="175"/>
        <end position="195"/>
    </location>
</feature>
<dbReference type="Proteomes" id="UP000046392">
    <property type="component" value="Unplaced"/>
</dbReference>
<proteinExistence type="predicted"/>
<reference evidence="3" key="1">
    <citation type="submission" date="2017-02" db="UniProtKB">
        <authorList>
            <consortium name="WormBaseParasite"/>
        </authorList>
    </citation>
    <scope>IDENTIFICATION</scope>
</reference>
<evidence type="ECO:0000313" key="2">
    <source>
        <dbReference type="Proteomes" id="UP000046392"/>
    </source>
</evidence>
<feature type="transmembrane region" description="Helical" evidence="1">
    <location>
        <begin position="27"/>
        <end position="48"/>
    </location>
</feature>
<evidence type="ECO:0000256" key="1">
    <source>
        <dbReference type="SAM" id="Phobius"/>
    </source>
</evidence>
<dbReference type="PANTHER" id="PTHR22943">
    <property type="entry name" value="7-TRANSMEMBRANE DOMAIN RECEPTOR C.ELEGANS"/>
    <property type="match status" value="1"/>
</dbReference>
<keyword evidence="1" id="KW-0812">Transmembrane</keyword>
<keyword evidence="1" id="KW-1133">Transmembrane helix</keyword>
<feature type="transmembrane region" description="Helical" evidence="1">
    <location>
        <begin position="86"/>
        <end position="111"/>
    </location>
</feature>
<keyword evidence="2" id="KW-1185">Reference proteome</keyword>
<sequence>MTLPTSIIISRYIAICKNIHLSFFKNFIIVFFSGIFVLIIGHGLWTILGELPNDFITKWVSRNKILSNKLTTDTYGIGSKITFQNWYIMFIELPLYFLVNYTIVIVLFIKYKRYMNQLNDIMSQKTKQMNKDFMFILILQSFAPILVTSVPNLIFLSMLILGISNGVEVLGTNVLQLLNFTPTVNALLFLLLPISNRKYIKKIFKNIYLNVRGKKVQPIIASIGKQLKSGS</sequence>
<organism evidence="2 3">
    <name type="scientific">Strongyloides papillosus</name>
    <name type="common">Intestinal threadworm</name>
    <dbReference type="NCBI Taxonomy" id="174720"/>
    <lineage>
        <taxon>Eukaryota</taxon>
        <taxon>Metazoa</taxon>
        <taxon>Ecdysozoa</taxon>
        <taxon>Nematoda</taxon>
        <taxon>Chromadorea</taxon>
        <taxon>Rhabditida</taxon>
        <taxon>Tylenchina</taxon>
        <taxon>Panagrolaimomorpha</taxon>
        <taxon>Strongyloidoidea</taxon>
        <taxon>Strongyloididae</taxon>
        <taxon>Strongyloides</taxon>
    </lineage>
</organism>
<evidence type="ECO:0000313" key="3">
    <source>
        <dbReference type="WBParaSite" id="SPAL_0000685600.1"/>
    </source>
</evidence>
<dbReference type="AlphaFoldDB" id="A0A0N5BLR0"/>
<dbReference type="WBParaSite" id="SPAL_0000685600.1">
    <property type="protein sequence ID" value="SPAL_0000685600.1"/>
    <property type="gene ID" value="SPAL_0000685600"/>
</dbReference>
<feature type="transmembrane region" description="Helical" evidence="1">
    <location>
        <begin position="132"/>
        <end position="163"/>
    </location>
</feature>
<dbReference type="Pfam" id="PF10326">
    <property type="entry name" value="7TM_GPCR_Str"/>
    <property type="match status" value="1"/>
</dbReference>
<dbReference type="PANTHER" id="PTHR22943:SF248">
    <property type="entry name" value="SEVEN TM RECEPTOR"/>
    <property type="match status" value="1"/>
</dbReference>
<dbReference type="InterPro" id="IPR019428">
    <property type="entry name" value="7TM_GPCR_serpentine_rcpt_Str"/>
</dbReference>
<keyword evidence="1" id="KW-0472">Membrane</keyword>
<accession>A0A0N5BLR0</accession>
<name>A0A0N5BLR0_STREA</name>
<protein>
    <submittedName>
        <fullName evidence="3">G_PROTEIN_RECEP_F1_2 domain-containing protein</fullName>
    </submittedName>
</protein>